<name>A0A9W8EF43_9FUNG</name>
<dbReference type="GO" id="GO:0005783">
    <property type="term" value="C:endoplasmic reticulum"/>
    <property type="evidence" value="ECO:0007669"/>
    <property type="project" value="TreeGrafter"/>
</dbReference>
<feature type="domain" description="EXPERA" evidence="7">
    <location>
        <begin position="27"/>
        <end position="171"/>
    </location>
</feature>
<dbReference type="InterPro" id="IPR033118">
    <property type="entry name" value="EXPERA"/>
</dbReference>
<dbReference type="InterPro" id="IPR051987">
    <property type="entry name" value="Sigma-2_receptor-like"/>
</dbReference>
<feature type="transmembrane region" description="Helical" evidence="6">
    <location>
        <begin position="29"/>
        <end position="51"/>
    </location>
</feature>
<protein>
    <submittedName>
        <fullName evidence="8">Transmembrane protein 97</fullName>
    </submittedName>
</protein>
<gene>
    <name evidence="8" type="primary">TMEM97</name>
    <name evidence="8" type="ORF">H4R34_000733</name>
</gene>
<keyword evidence="2 5" id="KW-0812">Transmembrane</keyword>
<accession>A0A9W8EF43</accession>
<feature type="transmembrane region" description="Helical" evidence="6">
    <location>
        <begin position="163"/>
        <end position="184"/>
    </location>
</feature>
<dbReference type="Proteomes" id="UP001151582">
    <property type="component" value="Unassembled WGS sequence"/>
</dbReference>
<dbReference type="PROSITE" id="PS51751">
    <property type="entry name" value="EXPERA"/>
    <property type="match status" value="1"/>
</dbReference>
<evidence type="ECO:0000256" key="3">
    <source>
        <dbReference type="ARBA" id="ARBA00022989"/>
    </source>
</evidence>
<evidence type="ECO:0000313" key="9">
    <source>
        <dbReference type="Proteomes" id="UP001151582"/>
    </source>
</evidence>
<keyword evidence="3 5" id="KW-1133">Transmembrane helix</keyword>
<dbReference type="OrthoDB" id="433124at2759"/>
<dbReference type="GO" id="GO:0016020">
    <property type="term" value="C:membrane"/>
    <property type="evidence" value="ECO:0007669"/>
    <property type="project" value="UniProtKB-SubCell"/>
</dbReference>
<feature type="transmembrane region" description="Helical" evidence="6">
    <location>
        <begin position="89"/>
        <end position="109"/>
    </location>
</feature>
<keyword evidence="4 5" id="KW-0472">Membrane</keyword>
<evidence type="ECO:0000256" key="2">
    <source>
        <dbReference type="ARBA" id="ARBA00022692"/>
    </source>
</evidence>
<reference evidence="8" key="1">
    <citation type="submission" date="2022-07" db="EMBL/GenBank/DDBJ databases">
        <title>Phylogenomic reconstructions and comparative analyses of Kickxellomycotina fungi.</title>
        <authorList>
            <person name="Reynolds N.K."/>
            <person name="Stajich J.E."/>
            <person name="Barry K."/>
            <person name="Grigoriev I.V."/>
            <person name="Crous P."/>
            <person name="Smith M.E."/>
        </authorList>
    </citation>
    <scope>NUCLEOTIDE SEQUENCE</scope>
    <source>
        <strain evidence="8">RSA 567</strain>
    </source>
</reference>
<evidence type="ECO:0000256" key="4">
    <source>
        <dbReference type="ARBA" id="ARBA00023136"/>
    </source>
</evidence>
<evidence type="ECO:0000256" key="6">
    <source>
        <dbReference type="SAM" id="Phobius"/>
    </source>
</evidence>
<feature type="transmembrane region" description="Helical" evidence="6">
    <location>
        <begin position="121"/>
        <end position="143"/>
    </location>
</feature>
<proteinExistence type="predicted"/>
<evidence type="ECO:0000259" key="7">
    <source>
        <dbReference type="PROSITE" id="PS51751"/>
    </source>
</evidence>
<dbReference type="PANTHER" id="PTHR31204">
    <property type="entry name" value="SIGMA INTRACELLULAR RECEPTOR 2"/>
    <property type="match status" value="1"/>
</dbReference>
<dbReference type="AlphaFoldDB" id="A0A9W8EF43"/>
<sequence length="196" mass="21909">MVCFTTSPSSTVPASVRPHRSLVCRPLDLLYLVYFVQHIPATLFVDSQILFPTEWFPKALTDLAQYWLSVSGDPLFAAGRIGDNSNLTWLYTFMVAEFVFQLPFFGFAIRGLYRDSPCIRLPLALYGAHVATAVAPILTSIWFGYPDLTTLQRYTLSAAYVPYFIIPVLMVVSNVCALTCGAHAQNTQPRSVKKDE</sequence>
<keyword evidence="9" id="KW-1185">Reference proteome</keyword>
<dbReference type="Pfam" id="PF05241">
    <property type="entry name" value="EBP"/>
    <property type="match status" value="1"/>
</dbReference>
<comment type="caution">
    <text evidence="8">The sequence shown here is derived from an EMBL/GenBank/DDBJ whole genome shotgun (WGS) entry which is preliminary data.</text>
</comment>
<organism evidence="8 9">
    <name type="scientific">Dimargaris verticillata</name>
    <dbReference type="NCBI Taxonomy" id="2761393"/>
    <lineage>
        <taxon>Eukaryota</taxon>
        <taxon>Fungi</taxon>
        <taxon>Fungi incertae sedis</taxon>
        <taxon>Zoopagomycota</taxon>
        <taxon>Kickxellomycotina</taxon>
        <taxon>Dimargaritomycetes</taxon>
        <taxon>Dimargaritales</taxon>
        <taxon>Dimargaritaceae</taxon>
        <taxon>Dimargaris</taxon>
    </lineage>
</organism>
<comment type="subcellular location">
    <subcellularLocation>
        <location evidence="1">Membrane</location>
        <topology evidence="1">Multi-pass membrane protein</topology>
    </subcellularLocation>
</comment>
<evidence type="ECO:0000313" key="8">
    <source>
        <dbReference type="EMBL" id="KAJ1984309.1"/>
    </source>
</evidence>
<dbReference type="EMBL" id="JANBQB010000023">
    <property type="protein sequence ID" value="KAJ1984309.1"/>
    <property type="molecule type" value="Genomic_DNA"/>
</dbReference>
<evidence type="ECO:0000256" key="1">
    <source>
        <dbReference type="ARBA" id="ARBA00004141"/>
    </source>
</evidence>
<evidence type="ECO:0000256" key="5">
    <source>
        <dbReference type="PROSITE-ProRule" id="PRU01087"/>
    </source>
</evidence>
<dbReference type="PANTHER" id="PTHR31204:SF1">
    <property type="entry name" value="SIGMA INTRACELLULAR RECEPTOR 2"/>
    <property type="match status" value="1"/>
</dbReference>